<protein>
    <recommendedName>
        <fullName evidence="4">Transcription factor domain-containing protein</fullName>
    </recommendedName>
</protein>
<evidence type="ECO:0000313" key="2">
    <source>
        <dbReference type="EMBL" id="KAK3168931.1"/>
    </source>
</evidence>
<dbReference type="AlphaFoldDB" id="A0AAD9YZS0"/>
<sequence length="707" mass="79017">MGQVIHSLKEMKSRLDEIDQTMLQVKTVVDDATTKSSSIDQDASSVAMLMADQVMDGVKYSNIGDQSLQATTHHLVNDQHYGTSSLASLFSEIELMLETRLGDEKDNTVNSNETLRECQSALHNMAKTMMYHDSLDLPSEDLPPTLPPKDVLDAVVDTYFGQVNSMLPVFRKDTFCENIQRIYDGGLDQADSAWILCFNNVILQTLSTDSIEFLSPVDDRAATTQGESPEAELLRPLLVNYRRGLKKLDCLLDPKLINIQALLSMNNVSLDQTSEKAIERNHAFWVLYIVDKTISLTMGQACCLPMYDCDVTSPNQDASDHFHKHFVARLELAAMQEDSYQTLYSSQARRRGDFVRSSSISHLDHKLTLGASKHGDLREDIRNESGNSSPSHSLQVYASTVLGYHFYMTRVLVHRAVKRASDRRQCCSDARACIKSLERLSMDYVPGACTVMSRQIYGDHPLIPFFVLFANVIQEPQTEQSTQDARLMATAADILQHSQRFDSSRACVAQLSLCSQAINAFTSRSTSPTSSVSLASMNSTTSNTKPLTINTDPFHTYTELAGRKRNKLNAASRTTSWTNIAQSARSQRSATDFAGISEQDLSRPESWNYEFSNPPDMIAPSGSLGLDYESPLSMNSRRGGLDPLNGQLNEHQQQQMEHPQLNMGWPEDSGGYAMAFPPQLGPRWPIEFGTGYFGEEFAPRRSEQWLR</sequence>
<evidence type="ECO:0000313" key="3">
    <source>
        <dbReference type="Proteomes" id="UP001276659"/>
    </source>
</evidence>
<evidence type="ECO:0008006" key="4">
    <source>
        <dbReference type="Google" id="ProtNLM"/>
    </source>
</evidence>
<organism evidence="2 3">
    <name type="scientific">Lepraria neglecta</name>
    <dbReference type="NCBI Taxonomy" id="209136"/>
    <lineage>
        <taxon>Eukaryota</taxon>
        <taxon>Fungi</taxon>
        <taxon>Dikarya</taxon>
        <taxon>Ascomycota</taxon>
        <taxon>Pezizomycotina</taxon>
        <taxon>Lecanoromycetes</taxon>
        <taxon>OSLEUM clade</taxon>
        <taxon>Lecanoromycetidae</taxon>
        <taxon>Lecanorales</taxon>
        <taxon>Lecanorineae</taxon>
        <taxon>Stereocaulaceae</taxon>
        <taxon>Lepraria</taxon>
    </lineage>
</organism>
<dbReference type="Proteomes" id="UP001276659">
    <property type="component" value="Unassembled WGS sequence"/>
</dbReference>
<proteinExistence type="predicted"/>
<keyword evidence="1" id="KW-0539">Nucleus</keyword>
<reference evidence="2" key="1">
    <citation type="submission" date="2022-11" db="EMBL/GenBank/DDBJ databases">
        <title>Chromosomal genome sequence assembly and mating type (MAT) locus characterization of the leprose asexual lichenized fungus Lepraria neglecta (Nyl.) Erichsen.</title>
        <authorList>
            <person name="Allen J.L."/>
            <person name="Pfeffer B."/>
        </authorList>
    </citation>
    <scope>NUCLEOTIDE SEQUENCE</scope>
    <source>
        <strain evidence="2">Allen 5258</strain>
    </source>
</reference>
<gene>
    <name evidence="2" type="ORF">OEA41_005379</name>
</gene>
<dbReference type="PANTHER" id="PTHR46910">
    <property type="entry name" value="TRANSCRIPTION FACTOR PDR1"/>
    <property type="match status" value="1"/>
</dbReference>
<dbReference type="CDD" id="cd12148">
    <property type="entry name" value="fungal_TF_MHR"/>
    <property type="match status" value="1"/>
</dbReference>
<evidence type="ECO:0000256" key="1">
    <source>
        <dbReference type="ARBA" id="ARBA00023242"/>
    </source>
</evidence>
<name>A0AAD9YZS0_9LECA</name>
<keyword evidence="3" id="KW-1185">Reference proteome</keyword>
<dbReference type="EMBL" id="JASNWA010000010">
    <property type="protein sequence ID" value="KAK3168931.1"/>
    <property type="molecule type" value="Genomic_DNA"/>
</dbReference>
<dbReference type="InterPro" id="IPR050987">
    <property type="entry name" value="AtrR-like"/>
</dbReference>
<accession>A0AAD9YZS0</accession>
<comment type="caution">
    <text evidence="2">The sequence shown here is derived from an EMBL/GenBank/DDBJ whole genome shotgun (WGS) entry which is preliminary data.</text>
</comment>
<dbReference type="GO" id="GO:0003700">
    <property type="term" value="F:DNA-binding transcription factor activity"/>
    <property type="evidence" value="ECO:0007669"/>
    <property type="project" value="InterPro"/>
</dbReference>
<dbReference type="PANTHER" id="PTHR46910:SF5">
    <property type="entry name" value="ZN(II)2CYS6 TRANSCRIPTION FACTOR (EUROFUNG)"/>
    <property type="match status" value="1"/>
</dbReference>